<feature type="signal peptide" evidence="1">
    <location>
        <begin position="1"/>
        <end position="22"/>
    </location>
</feature>
<sequence length="61" mass="6734">MRFQTNFALTALAGLTAASAAADTLDKIFKADVCELIKPEKELNLKTPEEEVATYNKDLEM</sequence>
<reference evidence="2 3" key="1">
    <citation type="journal article" date="2019" name="Mol. Biol. Evol.">
        <title>Blast fungal genomes show frequent chromosomal changes, gene gains and losses, and effector gene turnover.</title>
        <authorList>
            <person name="Gomez Luciano L.B."/>
            <person name="Jason Tsai I."/>
            <person name="Chuma I."/>
            <person name="Tosa Y."/>
            <person name="Chen Y.H."/>
            <person name="Li J.Y."/>
            <person name="Li M.Y."/>
            <person name="Jade Lu M.Y."/>
            <person name="Nakayashiki H."/>
            <person name="Li W.H."/>
        </authorList>
    </citation>
    <scope>NUCLEOTIDE SEQUENCE [LARGE SCALE GENOMIC DNA]</scope>
    <source>
        <strain evidence="2 3">NI907</strain>
    </source>
</reference>
<dbReference type="RefSeq" id="XP_030976827.1">
    <property type="nucleotide sequence ID" value="XM_031131109.1"/>
</dbReference>
<reference evidence="3" key="2">
    <citation type="submission" date="2019-10" db="EMBL/GenBank/DDBJ databases">
        <authorList>
            <consortium name="NCBI Genome Project"/>
        </authorList>
    </citation>
    <scope>NUCLEOTIDE SEQUENCE</scope>
    <source>
        <strain evidence="3">NI907</strain>
    </source>
</reference>
<name>A0A6P8APK3_PYRGI</name>
<keyword evidence="1" id="KW-0732">Signal</keyword>
<keyword evidence="2" id="KW-1185">Reference proteome</keyword>
<feature type="chain" id="PRO_5027680938" evidence="1">
    <location>
        <begin position="23"/>
        <end position="61"/>
    </location>
</feature>
<dbReference type="AlphaFoldDB" id="A0A6P8APK3"/>
<reference evidence="3" key="3">
    <citation type="submission" date="2025-08" db="UniProtKB">
        <authorList>
            <consortium name="RefSeq"/>
        </authorList>
    </citation>
    <scope>IDENTIFICATION</scope>
    <source>
        <strain evidence="3">NI907</strain>
    </source>
</reference>
<evidence type="ECO:0000313" key="2">
    <source>
        <dbReference type="Proteomes" id="UP000515153"/>
    </source>
</evidence>
<evidence type="ECO:0000313" key="3">
    <source>
        <dbReference type="RefSeq" id="XP_030976827.1"/>
    </source>
</evidence>
<accession>A0A6P8APK3</accession>
<organism evidence="2 3">
    <name type="scientific">Pyricularia grisea</name>
    <name type="common">Crabgrass-specific blast fungus</name>
    <name type="synonym">Magnaporthe grisea</name>
    <dbReference type="NCBI Taxonomy" id="148305"/>
    <lineage>
        <taxon>Eukaryota</taxon>
        <taxon>Fungi</taxon>
        <taxon>Dikarya</taxon>
        <taxon>Ascomycota</taxon>
        <taxon>Pezizomycotina</taxon>
        <taxon>Sordariomycetes</taxon>
        <taxon>Sordariomycetidae</taxon>
        <taxon>Magnaporthales</taxon>
        <taxon>Pyriculariaceae</taxon>
        <taxon>Pyricularia</taxon>
    </lineage>
</organism>
<dbReference type="KEGG" id="pgri:PgNI_11135"/>
<evidence type="ECO:0000256" key="1">
    <source>
        <dbReference type="SAM" id="SignalP"/>
    </source>
</evidence>
<dbReference type="Proteomes" id="UP000515153">
    <property type="component" value="Chromosome VI"/>
</dbReference>
<gene>
    <name evidence="3" type="ORF">PgNI_11135</name>
</gene>
<proteinExistence type="predicted"/>
<protein>
    <submittedName>
        <fullName evidence="3">Uncharacterized protein</fullName>
    </submittedName>
</protein>
<dbReference type="GeneID" id="41966014"/>